<dbReference type="InterPro" id="IPR010995">
    <property type="entry name" value="DNA_repair_Rad51/TF_NusA_a-hlx"/>
</dbReference>
<name>A0A916DVG4_9BACT</name>
<dbReference type="EMBL" id="AP026867">
    <property type="protein sequence ID" value="BDS14331.1"/>
    <property type="molecule type" value="Genomic_DNA"/>
</dbReference>
<keyword evidence="3" id="KW-1185">Reference proteome</keyword>
<evidence type="ECO:0000313" key="2">
    <source>
        <dbReference type="EMBL" id="BDS14331.1"/>
    </source>
</evidence>
<gene>
    <name evidence="2" type="ORF">AsAng_0051100</name>
</gene>
<dbReference type="SUPFAM" id="SSF47794">
    <property type="entry name" value="Rad51 N-terminal domain-like"/>
    <property type="match status" value="1"/>
</dbReference>
<dbReference type="Proteomes" id="UP001060919">
    <property type="component" value="Chromosome"/>
</dbReference>
<feature type="coiled-coil region" evidence="1">
    <location>
        <begin position="180"/>
        <end position="207"/>
    </location>
</feature>
<feature type="coiled-coil region" evidence="1">
    <location>
        <begin position="10"/>
        <end position="52"/>
    </location>
</feature>
<protein>
    <recommendedName>
        <fullName evidence="4">Helix-hairpin-helix domain-containing protein</fullName>
    </recommendedName>
</protein>
<keyword evidence="1" id="KW-0175">Coiled coil</keyword>
<dbReference type="AlphaFoldDB" id="A0A916DVG4"/>
<accession>A0A916DVG4</accession>
<dbReference type="Gene3D" id="1.10.150.20">
    <property type="entry name" value="5' to 3' exonuclease, C-terminal subdomain"/>
    <property type="match status" value="1"/>
</dbReference>
<dbReference type="GO" id="GO:0000166">
    <property type="term" value="F:nucleotide binding"/>
    <property type="evidence" value="ECO:0007669"/>
    <property type="project" value="InterPro"/>
</dbReference>
<evidence type="ECO:0008006" key="4">
    <source>
        <dbReference type="Google" id="ProtNLM"/>
    </source>
</evidence>
<organism evidence="2 3">
    <name type="scientific">Aureispira anguillae</name>
    <dbReference type="NCBI Taxonomy" id="2864201"/>
    <lineage>
        <taxon>Bacteria</taxon>
        <taxon>Pseudomonadati</taxon>
        <taxon>Bacteroidota</taxon>
        <taxon>Saprospiria</taxon>
        <taxon>Saprospirales</taxon>
        <taxon>Saprospiraceae</taxon>
        <taxon>Aureispira</taxon>
    </lineage>
</organism>
<dbReference type="KEGG" id="aup:AsAng_0051100"/>
<feature type="coiled-coil region" evidence="1">
    <location>
        <begin position="86"/>
        <end position="124"/>
    </location>
</feature>
<reference evidence="2" key="1">
    <citation type="submission" date="2022-09" db="EMBL/GenBank/DDBJ databases">
        <title>Aureispira anguillicida sp. nov., isolated from Leptocephalus of Japanese eel Anguilla japonica.</title>
        <authorList>
            <person name="Yuasa K."/>
            <person name="Mekata T."/>
            <person name="Ikunari K."/>
        </authorList>
    </citation>
    <scope>NUCLEOTIDE SEQUENCE</scope>
    <source>
        <strain evidence="2">EL160426</strain>
    </source>
</reference>
<evidence type="ECO:0000313" key="3">
    <source>
        <dbReference type="Proteomes" id="UP001060919"/>
    </source>
</evidence>
<proteinExistence type="predicted"/>
<sequence>MLKKLRKTLNKEFKKRYEKMESHYLGLENRIYTTIEERLSTLEVKFEELSELIKDEVRYRKERNEDKIEEREFDHYDAEEETTLFSEKVEDVKDVIEAKIKEAKETVNEKVEEVAKQVDKAKKIVTEKLKKGKKVKEEATSQIKEVVENIEESVGAIEDDLTTLKGLGEKMAEKLAAEGITTYQQLAKMTEKQADELDEKIKSFAARFKRYDWKQQAKDQ</sequence>
<evidence type="ECO:0000256" key="1">
    <source>
        <dbReference type="SAM" id="Coils"/>
    </source>
</evidence>
<dbReference type="RefSeq" id="WP_264789551.1">
    <property type="nucleotide sequence ID" value="NZ_AP026867.1"/>
</dbReference>